<name>A0ACB6G4P9_9PLEO</name>
<reference evidence="1 2" key="1">
    <citation type="journal article" date="2019" name="bioRxiv">
        <title>Genomics, evolutionary history and diagnostics of the Alternaria alternata species group including apple and Asian pear pathotypes.</title>
        <authorList>
            <person name="Armitage A.D."/>
            <person name="Cockerton H.M."/>
            <person name="Sreenivasaprasad S."/>
            <person name="Woodhall J.W."/>
            <person name="Lane C.R."/>
            <person name="Harrison R.J."/>
            <person name="Clarkson J.P."/>
        </authorList>
    </citation>
    <scope>NUCLEOTIDE SEQUENCE [LARGE SCALE GENOMIC DNA]</scope>
    <source>
        <strain evidence="1 2">FERA 650</strain>
    </source>
</reference>
<comment type="caution">
    <text evidence="1">The sequence shown here is derived from an EMBL/GenBank/DDBJ whole genome shotgun (WGS) entry which is preliminary data.</text>
</comment>
<protein>
    <submittedName>
        <fullName evidence="1">Uncharacterized protein</fullName>
    </submittedName>
</protein>
<sequence>MFFDSSASKTWVTSGLYDMPQVIDEYISGYDDVEENSTSAAVWGIDYVYLGKTVKDRNASSQYIALTTRKKFHVGTFGLSVGAVGPASATRSSFLSSLWDAKVIPSQSFSYTAGSAMRNTSGSLVLGGYDTSRFDPTTTLSWTMPSKQNTSLVVSMDTVSISDAAAWKPSSKDPASSSVEMNIDSAVPQIWLPEEACTLFETAFGLTWDDSSKLYLINDTTHARLLSESPEVRFSLTDGDSSRNYTLPYSAFDLRLTFPFVNTSTYYFPLKRASSPGQYMLGRTFLQETYITVDYERLNFSLSQAYPDGGSAYIVPITSLSSTPQTSDPPRIPPPNNSKSPSSAAYAGIGVGAGIAALSALLFTIAWKKRLGPFRRKASMGGHTYDKAELHGDHKPWAEAMGKERTELDAATSTHEAMNKERSELETVENAHEVGTTEIQGIDHVHELPGHDESVQAADERARAS</sequence>
<keyword evidence="2" id="KW-1185">Reference proteome</keyword>
<dbReference type="Proteomes" id="UP000293547">
    <property type="component" value="Unassembled WGS sequence"/>
</dbReference>
<accession>A0ACB6G4P9</accession>
<gene>
    <name evidence="1" type="ORF">AG0111_0g373</name>
</gene>
<organism evidence="1 2">
    <name type="scientific">Alternaria gaisen</name>
    <dbReference type="NCBI Taxonomy" id="167740"/>
    <lineage>
        <taxon>Eukaryota</taxon>
        <taxon>Fungi</taxon>
        <taxon>Dikarya</taxon>
        <taxon>Ascomycota</taxon>
        <taxon>Pezizomycotina</taxon>
        <taxon>Dothideomycetes</taxon>
        <taxon>Pleosporomycetidae</taxon>
        <taxon>Pleosporales</taxon>
        <taxon>Pleosporineae</taxon>
        <taxon>Pleosporaceae</taxon>
        <taxon>Alternaria</taxon>
        <taxon>Alternaria sect. Alternaria</taxon>
    </lineage>
</organism>
<evidence type="ECO:0000313" key="1">
    <source>
        <dbReference type="EMBL" id="KAB2111649.1"/>
    </source>
</evidence>
<proteinExistence type="predicted"/>
<dbReference type="EMBL" id="PDWZ02000001">
    <property type="protein sequence ID" value="KAB2111649.1"/>
    <property type="molecule type" value="Genomic_DNA"/>
</dbReference>
<evidence type="ECO:0000313" key="2">
    <source>
        <dbReference type="Proteomes" id="UP000293547"/>
    </source>
</evidence>